<feature type="region of interest" description="Disordered" evidence="1">
    <location>
        <begin position="1"/>
        <end position="129"/>
    </location>
</feature>
<dbReference type="AlphaFoldDB" id="A0AA43QJC4"/>
<keyword evidence="3" id="KW-1185">Reference proteome</keyword>
<protein>
    <submittedName>
        <fullName evidence="2">Uncharacterized protein</fullName>
    </submittedName>
</protein>
<dbReference type="EMBL" id="JAPUFD010000005">
    <property type="protein sequence ID" value="MDI1487557.1"/>
    <property type="molecule type" value="Genomic_DNA"/>
</dbReference>
<feature type="compositionally biased region" description="Polar residues" evidence="1">
    <location>
        <begin position="38"/>
        <end position="48"/>
    </location>
</feature>
<name>A0AA43QJC4_9LECA</name>
<reference evidence="2" key="1">
    <citation type="journal article" date="2023" name="Genome Biol. Evol.">
        <title>First Whole Genome Sequence and Flow Cytometry Genome Size Data for the Lichen-Forming Fungus Ramalina farinacea (Ascomycota).</title>
        <authorList>
            <person name="Llewellyn T."/>
            <person name="Mian S."/>
            <person name="Hill R."/>
            <person name="Leitch I.J."/>
            <person name="Gaya E."/>
        </authorList>
    </citation>
    <scope>NUCLEOTIDE SEQUENCE</scope>
    <source>
        <strain evidence="2">LIQ254RAFAR</strain>
    </source>
</reference>
<sequence length="166" mass="18133">MEGSPHGESSEEDVAAAMGFGSFGAKPHLKKKRKTEPSSEQGSGSNSLPIGLRKERDTRWAEETQSIPSLRDPVTHAMGEMPPGSPRMSQVAPGHMTLPKRPPSPEHVHKGVTGVDSNLEREPGKLTNGQWDWNALRKGVRDEHGDLAYYNASFVEDPWAALRGKT</sequence>
<accession>A0AA43QJC4</accession>
<evidence type="ECO:0000256" key="1">
    <source>
        <dbReference type="SAM" id="MobiDB-lite"/>
    </source>
</evidence>
<dbReference type="Proteomes" id="UP001161017">
    <property type="component" value="Unassembled WGS sequence"/>
</dbReference>
<comment type="caution">
    <text evidence="2">The sequence shown here is derived from an EMBL/GenBank/DDBJ whole genome shotgun (WGS) entry which is preliminary data.</text>
</comment>
<organism evidence="2 3">
    <name type="scientific">Ramalina farinacea</name>
    <dbReference type="NCBI Taxonomy" id="258253"/>
    <lineage>
        <taxon>Eukaryota</taxon>
        <taxon>Fungi</taxon>
        <taxon>Dikarya</taxon>
        <taxon>Ascomycota</taxon>
        <taxon>Pezizomycotina</taxon>
        <taxon>Lecanoromycetes</taxon>
        <taxon>OSLEUM clade</taxon>
        <taxon>Lecanoromycetidae</taxon>
        <taxon>Lecanorales</taxon>
        <taxon>Lecanorineae</taxon>
        <taxon>Ramalinaceae</taxon>
        <taxon>Ramalina</taxon>
    </lineage>
</organism>
<proteinExistence type="predicted"/>
<gene>
    <name evidence="2" type="ORF">OHK93_006827</name>
</gene>
<evidence type="ECO:0000313" key="2">
    <source>
        <dbReference type="EMBL" id="MDI1487557.1"/>
    </source>
</evidence>
<evidence type="ECO:0000313" key="3">
    <source>
        <dbReference type="Proteomes" id="UP001161017"/>
    </source>
</evidence>
<feature type="compositionally biased region" description="Basic and acidic residues" evidence="1">
    <location>
        <begin position="52"/>
        <end position="62"/>
    </location>
</feature>